<proteinExistence type="inferred from homology"/>
<dbReference type="RefSeq" id="WP_221031732.1">
    <property type="nucleotide sequence ID" value="NZ_CP139781.1"/>
</dbReference>
<gene>
    <name evidence="7 10" type="primary">tilS</name>
    <name evidence="10" type="ORF">K1X11_004385</name>
</gene>
<keyword evidence="3 7" id="KW-0819">tRNA processing</keyword>
<dbReference type="InterPro" id="IPR012094">
    <property type="entry name" value="tRNA_Ile_lys_synt"/>
</dbReference>
<accession>A0ABZ1CAG2</accession>
<evidence type="ECO:0000313" key="11">
    <source>
        <dbReference type="Proteomes" id="UP000738431"/>
    </source>
</evidence>
<evidence type="ECO:0000256" key="4">
    <source>
        <dbReference type="ARBA" id="ARBA00022741"/>
    </source>
</evidence>
<dbReference type="InterPro" id="IPR015262">
    <property type="entry name" value="tRNA_Ile_lys_synt_subst-bd"/>
</dbReference>
<dbReference type="HAMAP" id="MF_01161">
    <property type="entry name" value="tRNA_Ile_lys_synt"/>
    <property type="match status" value="1"/>
</dbReference>
<keyword evidence="5 7" id="KW-0067">ATP-binding</keyword>
<dbReference type="GO" id="GO:0032267">
    <property type="term" value="F:tRNA(Ile)-lysidine synthase activity"/>
    <property type="evidence" value="ECO:0007669"/>
    <property type="project" value="UniProtKB-EC"/>
</dbReference>
<keyword evidence="4 7" id="KW-0547">Nucleotide-binding</keyword>
<comment type="catalytic activity">
    <reaction evidence="6 7">
        <text>cytidine(34) in tRNA(Ile2) + L-lysine + ATP = lysidine(34) in tRNA(Ile2) + AMP + diphosphate + H(+)</text>
        <dbReference type="Rhea" id="RHEA:43744"/>
        <dbReference type="Rhea" id="RHEA-COMP:10625"/>
        <dbReference type="Rhea" id="RHEA-COMP:10670"/>
        <dbReference type="ChEBI" id="CHEBI:15378"/>
        <dbReference type="ChEBI" id="CHEBI:30616"/>
        <dbReference type="ChEBI" id="CHEBI:32551"/>
        <dbReference type="ChEBI" id="CHEBI:33019"/>
        <dbReference type="ChEBI" id="CHEBI:82748"/>
        <dbReference type="ChEBI" id="CHEBI:83665"/>
        <dbReference type="ChEBI" id="CHEBI:456215"/>
        <dbReference type="EC" id="6.3.4.19"/>
    </reaction>
</comment>
<evidence type="ECO:0000259" key="9">
    <source>
        <dbReference type="Pfam" id="PF09179"/>
    </source>
</evidence>
<dbReference type="NCBIfam" id="TIGR02432">
    <property type="entry name" value="lysidine_TilS_N"/>
    <property type="match status" value="1"/>
</dbReference>
<dbReference type="PANTHER" id="PTHR43033">
    <property type="entry name" value="TRNA(ILE)-LYSIDINE SYNTHASE-RELATED"/>
    <property type="match status" value="1"/>
</dbReference>
<dbReference type="InterPro" id="IPR014729">
    <property type="entry name" value="Rossmann-like_a/b/a_fold"/>
</dbReference>
<dbReference type="EC" id="6.3.4.19" evidence="7"/>
<comment type="function">
    <text evidence="7">Ligates lysine onto the cytidine present at position 34 of the AUA codon-specific tRNA(Ile) that contains the anticodon CAU, in an ATP-dependent manner. Cytidine is converted to lysidine, thus changing the amino acid specificity of the tRNA from methionine to isoleucine.</text>
</comment>
<feature type="binding site" evidence="7">
    <location>
        <begin position="49"/>
        <end position="54"/>
    </location>
    <ligand>
        <name>ATP</name>
        <dbReference type="ChEBI" id="CHEBI:30616"/>
    </ligand>
</feature>
<dbReference type="InterPro" id="IPR011063">
    <property type="entry name" value="TilS/TtcA_N"/>
</dbReference>
<dbReference type="PANTHER" id="PTHR43033:SF1">
    <property type="entry name" value="TRNA(ILE)-LYSIDINE SYNTHASE-RELATED"/>
    <property type="match status" value="1"/>
</dbReference>
<dbReference type="Pfam" id="PF01171">
    <property type="entry name" value="ATP_bind_3"/>
    <property type="match status" value="1"/>
</dbReference>
<feature type="domain" description="tRNA(Ile)-lysidine/2-thiocytidine synthase N-terminal" evidence="8">
    <location>
        <begin position="44"/>
        <end position="223"/>
    </location>
</feature>
<keyword evidence="11" id="KW-1185">Reference proteome</keyword>
<name>A0ABZ1CAG2_9BACT</name>
<dbReference type="Gene3D" id="3.40.50.620">
    <property type="entry name" value="HUPs"/>
    <property type="match status" value="1"/>
</dbReference>
<keyword evidence="1 7" id="KW-0963">Cytoplasm</keyword>
<dbReference type="Proteomes" id="UP000738431">
    <property type="component" value="Chromosome"/>
</dbReference>
<evidence type="ECO:0000256" key="6">
    <source>
        <dbReference type="ARBA" id="ARBA00048539"/>
    </source>
</evidence>
<evidence type="ECO:0000259" key="8">
    <source>
        <dbReference type="Pfam" id="PF01171"/>
    </source>
</evidence>
<comment type="subcellular location">
    <subcellularLocation>
        <location evidence="7">Cytoplasm</location>
    </subcellularLocation>
</comment>
<evidence type="ECO:0000256" key="2">
    <source>
        <dbReference type="ARBA" id="ARBA00022598"/>
    </source>
</evidence>
<reference evidence="10 11" key="1">
    <citation type="submission" date="2021-08" db="EMBL/GenBank/DDBJ databases">
        <authorList>
            <person name="Zhang D."/>
            <person name="Zhang A."/>
            <person name="Wang L."/>
        </authorList>
    </citation>
    <scope>NUCLEOTIDE SEQUENCE [LARGE SCALE GENOMIC DNA]</scope>
    <source>
        <strain evidence="10 11">WL0086</strain>
    </source>
</reference>
<sequence>MPGSRTPSWPEVAAALAERLPVNSLDAAVRAFVAPGQPAGRGRWVLACSGGADSVALVLTVGAHWPRKRDQLVLAHFDHRLRGRASTADARFCARLADGLGLRFESARWEARPTRPSEAQARAARQTFLAEVCRRHRARVIWTGHQQDDIAETLLMRLARGSGTEGLAAPRPVQMGADGRWRLRPLLGWSRTALREELQAAGGRWREDESNAADTFLRNRMRADVLPAWAAAAGERDVVAGAALSRARLEEDAVALDAWVDELAPIDDEGVLCLERLGGKPVAVWRRALHRWLALQDDPGDLSRAGFEDLLAKAMAGRTQRFSLGRGGFVRIRRGKLYFQKLSA</sequence>
<evidence type="ECO:0000256" key="5">
    <source>
        <dbReference type="ARBA" id="ARBA00022840"/>
    </source>
</evidence>
<evidence type="ECO:0000256" key="1">
    <source>
        <dbReference type="ARBA" id="ARBA00022490"/>
    </source>
</evidence>
<dbReference type="Pfam" id="PF09179">
    <property type="entry name" value="TilS"/>
    <property type="match status" value="1"/>
</dbReference>
<keyword evidence="2 7" id="KW-0436">Ligase</keyword>
<dbReference type="EMBL" id="CP139781">
    <property type="protein sequence ID" value="WRQ88630.1"/>
    <property type="molecule type" value="Genomic_DNA"/>
</dbReference>
<dbReference type="InterPro" id="IPR012795">
    <property type="entry name" value="tRNA_Ile_lys_synt_N"/>
</dbReference>
<evidence type="ECO:0000256" key="7">
    <source>
        <dbReference type="HAMAP-Rule" id="MF_01161"/>
    </source>
</evidence>
<reference evidence="10 11" key="2">
    <citation type="submission" date="2023-12" db="EMBL/GenBank/DDBJ databases">
        <title>Description of an unclassified Opitutus bacterium of Verrucomicrobiota.</title>
        <authorList>
            <person name="Zhang D.-F."/>
        </authorList>
    </citation>
    <scope>NUCLEOTIDE SEQUENCE [LARGE SCALE GENOMIC DNA]</scope>
    <source>
        <strain evidence="10 11">WL0086</strain>
    </source>
</reference>
<dbReference type="SUPFAM" id="SSF52402">
    <property type="entry name" value="Adenine nucleotide alpha hydrolases-like"/>
    <property type="match status" value="1"/>
</dbReference>
<organism evidence="10 11">
    <name type="scientific">Actomonas aquatica</name>
    <dbReference type="NCBI Taxonomy" id="2866162"/>
    <lineage>
        <taxon>Bacteria</taxon>
        <taxon>Pseudomonadati</taxon>
        <taxon>Verrucomicrobiota</taxon>
        <taxon>Opitutia</taxon>
        <taxon>Opitutales</taxon>
        <taxon>Opitutaceae</taxon>
        <taxon>Actomonas</taxon>
    </lineage>
</organism>
<comment type="similarity">
    <text evidence="7">Belongs to the tRNA(Ile)-lysidine synthase family.</text>
</comment>
<comment type="domain">
    <text evidence="7">The N-terminal region contains the highly conserved SGGXDS motif, predicted to be a P-loop motif involved in ATP binding.</text>
</comment>
<evidence type="ECO:0000256" key="3">
    <source>
        <dbReference type="ARBA" id="ARBA00022694"/>
    </source>
</evidence>
<evidence type="ECO:0000313" key="10">
    <source>
        <dbReference type="EMBL" id="WRQ88630.1"/>
    </source>
</evidence>
<feature type="domain" description="tRNA(Ile)-lysidine synthase substrate-binding" evidence="9">
    <location>
        <begin position="272"/>
        <end position="338"/>
    </location>
</feature>
<protein>
    <recommendedName>
        <fullName evidence="7">tRNA(Ile)-lysidine synthase</fullName>
        <ecNumber evidence="7">6.3.4.19</ecNumber>
    </recommendedName>
    <alternativeName>
        <fullName evidence="7">tRNA(Ile)-2-lysyl-cytidine synthase</fullName>
    </alternativeName>
    <alternativeName>
        <fullName evidence="7">tRNA(Ile)-lysidine synthetase</fullName>
    </alternativeName>
</protein>
<dbReference type="CDD" id="cd01992">
    <property type="entry name" value="TilS_N"/>
    <property type="match status" value="1"/>
</dbReference>